<dbReference type="NCBIfam" id="TIGR03072">
    <property type="entry name" value="release_prfH"/>
    <property type="match status" value="1"/>
</dbReference>
<dbReference type="Gene3D" id="3.30.160.20">
    <property type="match status" value="1"/>
</dbReference>
<dbReference type="PANTHER" id="PTHR43804:SF9">
    <property type="entry name" value="PEPTIDE CHAIN RELEASE FACTOR HOMOLOG-RELATED"/>
    <property type="match status" value="1"/>
</dbReference>
<protein>
    <submittedName>
        <fullName evidence="3">Peptide chain release factor H</fullName>
    </submittedName>
</protein>
<comment type="similarity">
    <text evidence="1">Belongs to the prokaryotic/mitochondrial release factor family.</text>
</comment>
<dbReference type="Gene3D" id="3.30.70.1660">
    <property type="match status" value="1"/>
</dbReference>
<dbReference type="InterPro" id="IPR045853">
    <property type="entry name" value="Pep_chain_release_fac_I_sf"/>
</dbReference>
<evidence type="ECO:0000313" key="4">
    <source>
        <dbReference type="Proteomes" id="UP000469430"/>
    </source>
</evidence>
<dbReference type="RefSeq" id="WP_161391165.1">
    <property type="nucleotide sequence ID" value="NZ_JBHSCP010000001.1"/>
</dbReference>
<dbReference type="Pfam" id="PF00472">
    <property type="entry name" value="RF-1"/>
    <property type="match status" value="1"/>
</dbReference>
<sequence length="207" mass="22587">MTEIVLHLTSGSGPEECRWVVARLAEAFAAEALVAGLTCSLLDSPDGLPSSLLLQLSGTGADGFAAARIGTMLWVGTSPFRPHHRRRNWFAGVSLAPQPDDMPELRDADIEWQAMRASGPGGQHVNKTDSAIRATHRPTGLVATAQDQRSQQANRRLARLRLAIMLSERAERARAGNSQSRWVANQQLERGNARRIYTGPRFVLKTG</sequence>
<dbReference type="OrthoDB" id="9815709at2"/>
<proteinExistence type="inferred from homology"/>
<reference evidence="3 4" key="1">
    <citation type="submission" date="2019-12" db="EMBL/GenBank/DDBJ databases">
        <title>Genomic-based taxomic classification of the family Erythrobacteraceae.</title>
        <authorList>
            <person name="Xu L."/>
        </authorList>
    </citation>
    <scope>NUCLEOTIDE SEQUENCE [LARGE SCALE GENOMIC DNA]</scope>
    <source>
        <strain evidence="3 4">S36</strain>
    </source>
</reference>
<dbReference type="AlphaFoldDB" id="A0A6I4TYJ7"/>
<feature type="domain" description="Prokaryotic-type class I peptide chain release factors" evidence="2">
    <location>
        <begin position="116"/>
        <end position="132"/>
    </location>
</feature>
<dbReference type="Proteomes" id="UP000469430">
    <property type="component" value="Unassembled WGS sequence"/>
</dbReference>
<dbReference type="GO" id="GO:0003747">
    <property type="term" value="F:translation release factor activity"/>
    <property type="evidence" value="ECO:0007669"/>
    <property type="project" value="InterPro"/>
</dbReference>
<dbReference type="PANTHER" id="PTHR43804">
    <property type="entry name" value="LD18447P"/>
    <property type="match status" value="1"/>
</dbReference>
<dbReference type="InterPro" id="IPR050057">
    <property type="entry name" value="Prokaryotic/Mito_RF"/>
</dbReference>
<gene>
    <name evidence="3" type="ORF">GRI97_10625</name>
</gene>
<comment type="caution">
    <text evidence="3">The sequence shown here is derived from an EMBL/GenBank/DDBJ whole genome shotgun (WGS) entry which is preliminary data.</text>
</comment>
<evidence type="ECO:0000259" key="2">
    <source>
        <dbReference type="PROSITE" id="PS00745"/>
    </source>
</evidence>
<dbReference type="SUPFAM" id="SSF75620">
    <property type="entry name" value="Release factor"/>
    <property type="match status" value="1"/>
</dbReference>
<dbReference type="PROSITE" id="PS00745">
    <property type="entry name" value="RF_PROK_I"/>
    <property type="match status" value="1"/>
</dbReference>
<organism evidence="3 4">
    <name type="scientific">Croceibacterium xixiisoli</name>
    <dbReference type="NCBI Taxonomy" id="1476466"/>
    <lineage>
        <taxon>Bacteria</taxon>
        <taxon>Pseudomonadati</taxon>
        <taxon>Pseudomonadota</taxon>
        <taxon>Alphaproteobacteria</taxon>
        <taxon>Sphingomonadales</taxon>
        <taxon>Erythrobacteraceae</taxon>
        <taxon>Croceibacterium</taxon>
    </lineage>
</organism>
<dbReference type="EMBL" id="WTYJ01000002">
    <property type="protein sequence ID" value="MXO99443.1"/>
    <property type="molecule type" value="Genomic_DNA"/>
</dbReference>
<evidence type="ECO:0000256" key="1">
    <source>
        <dbReference type="ARBA" id="ARBA00010835"/>
    </source>
</evidence>
<evidence type="ECO:0000313" key="3">
    <source>
        <dbReference type="EMBL" id="MXO99443.1"/>
    </source>
</evidence>
<keyword evidence="4" id="KW-1185">Reference proteome</keyword>
<dbReference type="InterPro" id="IPR017509">
    <property type="entry name" value="PrfH"/>
</dbReference>
<name>A0A6I4TYJ7_9SPHN</name>
<dbReference type="InterPro" id="IPR000352">
    <property type="entry name" value="Pep_chain_release_fac_I"/>
</dbReference>
<accession>A0A6I4TYJ7</accession>